<proteinExistence type="predicted"/>
<gene>
    <name evidence="1" type="ORF">ACFPU1_02100</name>
</gene>
<organism evidence="1 2">
    <name type="scientific">Thalassorhabdus alkalitolerans</name>
    <dbReference type="NCBI Taxonomy" id="2282697"/>
    <lineage>
        <taxon>Bacteria</taxon>
        <taxon>Bacillati</taxon>
        <taxon>Bacillota</taxon>
        <taxon>Bacilli</taxon>
        <taxon>Bacillales</taxon>
        <taxon>Bacillaceae</taxon>
        <taxon>Thalassorhabdus</taxon>
    </lineage>
</organism>
<evidence type="ECO:0008006" key="3">
    <source>
        <dbReference type="Google" id="ProtNLM"/>
    </source>
</evidence>
<name>A0ABW0YMH4_9BACI</name>
<reference evidence="2" key="1">
    <citation type="journal article" date="2019" name="Int. J. Syst. Evol. Microbiol.">
        <title>The Global Catalogue of Microorganisms (GCM) 10K type strain sequencing project: providing services to taxonomists for standard genome sequencing and annotation.</title>
        <authorList>
            <consortium name="The Broad Institute Genomics Platform"/>
            <consortium name="The Broad Institute Genome Sequencing Center for Infectious Disease"/>
            <person name="Wu L."/>
            <person name="Ma J."/>
        </authorList>
    </citation>
    <scope>NUCLEOTIDE SEQUENCE [LARGE SCALE GENOMIC DNA]</scope>
    <source>
        <strain evidence="2">CECT 7184</strain>
    </source>
</reference>
<dbReference type="RefSeq" id="WP_385937991.1">
    <property type="nucleotide sequence ID" value="NZ_JBHSOZ010000002.1"/>
</dbReference>
<dbReference type="Proteomes" id="UP001596142">
    <property type="component" value="Unassembled WGS sequence"/>
</dbReference>
<dbReference type="EMBL" id="JBHSOZ010000002">
    <property type="protein sequence ID" value="MFC5711569.1"/>
    <property type="molecule type" value="Genomic_DNA"/>
</dbReference>
<protein>
    <recommendedName>
        <fullName evidence="3">Phage protein</fullName>
    </recommendedName>
</protein>
<comment type="caution">
    <text evidence="1">The sequence shown here is derived from an EMBL/GenBank/DDBJ whole genome shotgun (WGS) entry which is preliminary data.</text>
</comment>
<accession>A0ABW0YMH4</accession>
<keyword evidence="2" id="KW-1185">Reference proteome</keyword>
<sequence length="62" mass="7058">MKDQLQYKVVAYNDQGEEFSVSPSHLEQDAIFTTKEEAERACADMKSALPDDYTIKIKEIGM</sequence>
<evidence type="ECO:0000313" key="1">
    <source>
        <dbReference type="EMBL" id="MFC5711569.1"/>
    </source>
</evidence>
<evidence type="ECO:0000313" key="2">
    <source>
        <dbReference type="Proteomes" id="UP001596142"/>
    </source>
</evidence>